<accession>A0A4C1TIR6</accession>
<keyword evidence="2" id="KW-1185">Reference proteome</keyword>
<evidence type="ECO:0000313" key="1">
    <source>
        <dbReference type="EMBL" id="GBP13288.1"/>
    </source>
</evidence>
<comment type="caution">
    <text evidence="1">The sequence shown here is derived from an EMBL/GenBank/DDBJ whole genome shotgun (WGS) entry which is preliminary data.</text>
</comment>
<name>A0A4C1TIR6_EUMVA</name>
<organism evidence="1 2">
    <name type="scientific">Eumeta variegata</name>
    <name type="common">Bagworm moth</name>
    <name type="synonym">Eumeta japonica</name>
    <dbReference type="NCBI Taxonomy" id="151549"/>
    <lineage>
        <taxon>Eukaryota</taxon>
        <taxon>Metazoa</taxon>
        <taxon>Ecdysozoa</taxon>
        <taxon>Arthropoda</taxon>
        <taxon>Hexapoda</taxon>
        <taxon>Insecta</taxon>
        <taxon>Pterygota</taxon>
        <taxon>Neoptera</taxon>
        <taxon>Endopterygota</taxon>
        <taxon>Lepidoptera</taxon>
        <taxon>Glossata</taxon>
        <taxon>Ditrysia</taxon>
        <taxon>Tineoidea</taxon>
        <taxon>Psychidae</taxon>
        <taxon>Oiketicinae</taxon>
        <taxon>Eumeta</taxon>
    </lineage>
</organism>
<dbReference type="Proteomes" id="UP000299102">
    <property type="component" value="Unassembled WGS sequence"/>
</dbReference>
<proteinExistence type="predicted"/>
<protein>
    <submittedName>
        <fullName evidence="1">Uncharacterized protein</fullName>
    </submittedName>
</protein>
<dbReference type="EMBL" id="BGZK01000056">
    <property type="protein sequence ID" value="GBP13288.1"/>
    <property type="molecule type" value="Genomic_DNA"/>
</dbReference>
<sequence>MEFKWQFVQRRAFRCQPRHYHYRITGRYHNPLTLPCVDQLPERNFRHCPQSAPRYGSRNVSARVLLELGEIRLCDLYDRRTDLYNDRIHRLIQLVKKYWPTAPIKASIISFAVFGKRVAALSLYPKTDCKQNAVAHVCVHGHAAQFNY</sequence>
<dbReference type="AlphaFoldDB" id="A0A4C1TIR6"/>
<evidence type="ECO:0000313" key="2">
    <source>
        <dbReference type="Proteomes" id="UP000299102"/>
    </source>
</evidence>
<reference evidence="1 2" key="1">
    <citation type="journal article" date="2019" name="Commun. Biol.">
        <title>The bagworm genome reveals a unique fibroin gene that provides high tensile strength.</title>
        <authorList>
            <person name="Kono N."/>
            <person name="Nakamura H."/>
            <person name="Ohtoshi R."/>
            <person name="Tomita M."/>
            <person name="Numata K."/>
            <person name="Arakawa K."/>
        </authorList>
    </citation>
    <scope>NUCLEOTIDE SEQUENCE [LARGE SCALE GENOMIC DNA]</scope>
</reference>
<gene>
    <name evidence="1" type="ORF">EVAR_8211_1</name>
</gene>